<gene>
    <name evidence="2" type="ORF">MANT1106_LOCUS18275</name>
</gene>
<dbReference type="PANTHER" id="PTHR10410">
    <property type="entry name" value="EUKARYOTIC TRANSLATION INITIATION FACTOR 3 -RELATED"/>
    <property type="match status" value="1"/>
</dbReference>
<sequence>MKKHPVALVEDGPSAPTEYAMNRPRREAAVGGSAVGGGTFRDAGGGTLDLHPLRHFALGTPGSGAAGTQPFALTVSPSTLLVMDLHAHLCTNEVIGFLGGGYDPVTKTIVVERAFPGRGQASGRDVEMDAVAAVELQAQVEAQNLKVVGWYHSHPVFEPIPSGVDIDNQLNYQRLFRDEATGVEPFVGFIVGPYDLRMPTQVSEVTAFVAQQRRGRGGDEELPFEVHYGVTTDAPGPLALSAMAAVVVSNKATAGRVNPTELWRPFTTLVDTKPVGGPCTKLAKLRASLLARLPAGIGEIDSDEILDGVAKEMQAAWGIDLGYDKPKPKP</sequence>
<evidence type="ECO:0000313" key="2">
    <source>
        <dbReference type="EMBL" id="CAD8718388.1"/>
    </source>
</evidence>
<organism evidence="2">
    <name type="scientific">Mantoniella antarctica</name>
    <dbReference type="NCBI Taxonomy" id="81844"/>
    <lineage>
        <taxon>Eukaryota</taxon>
        <taxon>Viridiplantae</taxon>
        <taxon>Chlorophyta</taxon>
        <taxon>Mamiellophyceae</taxon>
        <taxon>Mamiellales</taxon>
        <taxon>Mamiellaceae</taxon>
        <taxon>Mantoniella</taxon>
    </lineage>
</organism>
<name>A0A7S0SZH6_9CHLO</name>
<dbReference type="EMBL" id="HBFC01030804">
    <property type="protein sequence ID" value="CAD8718388.1"/>
    <property type="molecule type" value="Transcribed_RNA"/>
</dbReference>
<evidence type="ECO:0000259" key="1">
    <source>
        <dbReference type="PROSITE" id="PS50249"/>
    </source>
</evidence>
<proteinExistence type="predicted"/>
<dbReference type="InterPro" id="IPR050242">
    <property type="entry name" value="JAMM_MPN+_peptidase_M67A"/>
</dbReference>
<dbReference type="Gene3D" id="3.40.140.10">
    <property type="entry name" value="Cytidine Deaminase, domain 2"/>
    <property type="match status" value="1"/>
</dbReference>
<dbReference type="InterPro" id="IPR000555">
    <property type="entry name" value="JAMM/MPN+_dom"/>
</dbReference>
<dbReference type="CDD" id="cd08067">
    <property type="entry name" value="MPN_2A_DUB"/>
    <property type="match status" value="1"/>
</dbReference>
<dbReference type="SUPFAM" id="SSF102712">
    <property type="entry name" value="JAB1/MPN domain"/>
    <property type="match status" value="1"/>
</dbReference>
<feature type="domain" description="MPN" evidence="1">
    <location>
        <begin position="73"/>
        <end position="214"/>
    </location>
</feature>
<dbReference type="AlphaFoldDB" id="A0A7S0SZH6"/>
<dbReference type="InterPro" id="IPR037518">
    <property type="entry name" value="MPN"/>
</dbReference>
<accession>A0A7S0SZH6</accession>
<dbReference type="GO" id="GO:0008237">
    <property type="term" value="F:metallopeptidase activity"/>
    <property type="evidence" value="ECO:0007669"/>
    <property type="project" value="InterPro"/>
</dbReference>
<dbReference type="Pfam" id="PF01398">
    <property type="entry name" value="JAB"/>
    <property type="match status" value="1"/>
</dbReference>
<protein>
    <recommendedName>
        <fullName evidence="1">MPN domain-containing protein</fullName>
    </recommendedName>
</protein>
<dbReference type="PROSITE" id="PS50249">
    <property type="entry name" value="MPN"/>
    <property type="match status" value="1"/>
</dbReference>
<reference evidence="2" key="1">
    <citation type="submission" date="2021-01" db="EMBL/GenBank/DDBJ databases">
        <authorList>
            <person name="Corre E."/>
            <person name="Pelletier E."/>
            <person name="Niang G."/>
            <person name="Scheremetjew M."/>
            <person name="Finn R."/>
            <person name="Kale V."/>
            <person name="Holt S."/>
            <person name="Cochrane G."/>
            <person name="Meng A."/>
            <person name="Brown T."/>
            <person name="Cohen L."/>
        </authorList>
    </citation>
    <scope>NUCLEOTIDE SEQUENCE</scope>
    <source>
        <strain evidence="2">SL-175</strain>
    </source>
</reference>